<dbReference type="Pfam" id="PF01112">
    <property type="entry name" value="Asparaginase_2"/>
    <property type="match status" value="1"/>
</dbReference>
<dbReference type="InterPro" id="IPR029055">
    <property type="entry name" value="Ntn_hydrolases_N"/>
</dbReference>
<dbReference type="InterPro" id="IPR000246">
    <property type="entry name" value="Peptidase_T2"/>
</dbReference>
<dbReference type="SUPFAM" id="SSF56235">
    <property type="entry name" value="N-terminal nucleophile aminohydrolases (Ntn hydrolases)"/>
    <property type="match status" value="1"/>
</dbReference>
<evidence type="ECO:0000256" key="1">
    <source>
        <dbReference type="ARBA" id="ARBA00012920"/>
    </source>
</evidence>
<protein>
    <recommendedName>
        <fullName evidence="3">Plant-type L-asparaginase</fullName>
        <ecNumber evidence="1">3.5.1.1</ecNumber>
    </recommendedName>
    <alternativeName>
        <fullName evidence="2">L-asparagine amidohydrolase</fullName>
    </alternativeName>
</protein>
<feature type="binding site" evidence="6">
    <location>
        <begin position="218"/>
        <end position="221"/>
    </location>
    <ligand>
        <name>substrate</name>
    </ligand>
</feature>
<dbReference type="EMBL" id="JAHLKM010000002">
    <property type="protein sequence ID" value="MCQ4332566.1"/>
    <property type="molecule type" value="Genomic_DNA"/>
</dbReference>
<evidence type="ECO:0000256" key="6">
    <source>
        <dbReference type="PIRSR" id="PIRSR600246-2"/>
    </source>
</evidence>
<evidence type="ECO:0000256" key="8">
    <source>
        <dbReference type="SAM" id="MobiDB-lite"/>
    </source>
</evidence>
<dbReference type="PANTHER" id="PTHR10188">
    <property type="entry name" value="L-ASPARAGINASE"/>
    <property type="match status" value="1"/>
</dbReference>
<dbReference type="GO" id="GO:0004067">
    <property type="term" value="F:asparaginase activity"/>
    <property type="evidence" value="ECO:0007669"/>
    <property type="project" value="UniProtKB-EC"/>
</dbReference>
<evidence type="ECO:0000256" key="2">
    <source>
        <dbReference type="ARBA" id="ARBA00030414"/>
    </source>
</evidence>
<evidence type="ECO:0000256" key="7">
    <source>
        <dbReference type="PIRSR" id="PIRSR600246-3"/>
    </source>
</evidence>
<proteinExistence type="predicted"/>
<evidence type="ECO:0000313" key="9">
    <source>
        <dbReference type="EMBL" id="MCQ4332566.1"/>
    </source>
</evidence>
<feature type="binding site" evidence="6">
    <location>
        <begin position="196"/>
        <end position="199"/>
    </location>
    <ligand>
        <name>substrate</name>
    </ligand>
</feature>
<keyword evidence="10" id="KW-1185">Reference proteome</keyword>
<accession>A0A9R1CRY4</accession>
<feature type="compositionally biased region" description="Low complexity" evidence="8">
    <location>
        <begin position="25"/>
        <end position="34"/>
    </location>
</feature>
<dbReference type="EC" id="3.5.1.1" evidence="1"/>
<dbReference type="PANTHER" id="PTHR10188:SF6">
    <property type="entry name" value="N(4)-(BETA-N-ACETYLGLUCOSAMINYL)-L-ASPARAGINASE"/>
    <property type="match status" value="1"/>
</dbReference>
<evidence type="ECO:0000256" key="3">
    <source>
        <dbReference type="ARBA" id="ARBA00044776"/>
    </source>
</evidence>
<reference evidence="9" key="1">
    <citation type="journal article" date="2023" name="Front. Microbiol.">
        <title>Genomic-based phylogenetic and metabolic analyses of the genus Natronomonas, and description of Natronomonas aquatica sp. nov.</title>
        <authorList>
            <person name="Garcia-Roldan A."/>
            <person name="Duran-Viseras A."/>
            <person name="de la Haba R.R."/>
            <person name="Corral P."/>
            <person name="Sanchez-Porro C."/>
            <person name="Ventosa A."/>
        </authorList>
    </citation>
    <scope>NUCLEOTIDE SEQUENCE</scope>
    <source>
        <strain evidence="9">F2-12</strain>
    </source>
</reference>
<sequence length="291" mass="29933">MRVIVHGGAGTAPADPETRQRALDSAAEAGSEAESPIDAVRTALGALESDPRFNAGRGSAVQSDGYIRTDAGIMREDRSVGAACGMPGVEHAIDVAVVVRSETPHVLVSGVHAVDLADAYGVETDVDLWTDRTRTRWEDLGERPPDGIEAQATWVRERFGGPAERDHDTVGAVATDGERTAAATSTGGRWFALAGRVGDVPQVGSGFYCTGAGGVSATGAGEDIARHTLSRRAVELLEDGHDAGSAARTAIDEFGGLTEGHAGLIVLTPDGKTGADYNSDTMATAVAGELG</sequence>
<evidence type="ECO:0000256" key="5">
    <source>
        <dbReference type="PIRSR" id="PIRSR600246-1"/>
    </source>
</evidence>
<evidence type="ECO:0000256" key="4">
    <source>
        <dbReference type="ARBA" id="ARBA00049366"/>
    </source>
</evidence>
<evidence type="ECO:0000313" key="10">
    <source>
        <dbReference type="Proteomes" id="UP001139494"/>
    </source>
</evidence>
<dbReference type="GO" id="GO:0005737">
    <property type="term" value="C:cytoplasm"/>
    <property type="evidence" value="ECO:0007669"/>
    <property type="project" value="TreeGrafter"/>
</dbReference>
<comment type="catalytic activity">
    <reaction evidence="4">
        <text>L-asparagine + H2O = L-aspartate + NH4(+)</text>
        <dbReference type="Rhea" id="RHEA:21016"/>
        <dbReference type="ChEBI" id="CHEBI:15377"/>
        <dbReference type="ChEBI" id="CHEBI:28938"/>
        <dbReference type="ChEBI" id="CHEBI:29991"/>
        <dbReference type="ChEBI" id="CHEBI:58048"/>
        <dbReference type="EC" id="3.5.1.1"/>
    </reaction>
</comment>
<feature type="region of interest" description="Disordered" evidence="8">
    <location>
        <begin position="1"/>
        <end position="35"/>
    </location>
</feature>
<dbReference type="Proteomes" id="UP001139494">
    <property type="component" value="Unassembled WGS sequence"/>
</dbReference>
<dbReference type="AlphaFoldDB" id="A0A9R1CRY4"/>
<dbReference type="Gene3D" id="3.60.20.30">
    <property type="entry name" value="(Glycosyl)asparaginase"/>
    <property type="match status" value="1"/>
</dbReference>
<dbReference type="RefSeq" id="WP_256028493.1">
    <property type="nucleotide sequence ID" value="NZ_JAHLKM010000002.1"/>
</dbReference>
<dbReference type="CDD" id="cd04703">
    <property type="entry name" value="Asparaginase_2_like_1"/>
    <property type="match status" value="1"/>
</dbReference>
<name>A0A9R1CRY4_9EURY</name>
<feature type="site" description="Cleavage; by autolysis" evidence="7">
    <location>
        <begin position="168"/>
        <end position="169"/>
    </location>
</feature>
<comment type="caution">
    <text evidence="9">The sequence shown here is derived from an EMBL/GenBank/DDBJ whole genome shotgun (WGS) entry which is preliminary data.</text>
</comment>
<feature type="active site" description="Nucleophile" evidence="5">
    <location>
        <position position="169"/>
    </location>
</feature>
<gene>
    <name evidence="9" type="ORF">KM295_03490</name>
</gene>
<organism evidence="9 10">
    <name type="scientific">Natronomonas aquatica</name>
    <dbReference type="NCBI Taxonomy" id="2841590"/>
    <lineage>
        <taxon>Archaea</taxon>
        <taxon>Methanobacteriati</taxon>
        <taxon>Methanobacteriota</taxon>
        <taxon>Stenosarchaea group</taxon>
        <taxon>Halobacteria</taxon>
        <taxon>Halobacteriales</taxon>
        <taxon>Natronomonadaceae</taxon>
        <taxon>Natronomonas</taxon>
    </lineage>
</organism>